<reference evidence="1" key="2">
    <citation type="submission" date="2020-11" db="EMBL/GenBank/DDBJ databases">
        <authorList>
            <person name="McCartney M.A."/>
            <person name="Auch B."/>
            <person name="Kono T."/>
            <person name="Mallez S."/>
            <person name="Becker A."/>
            <person name="Gohl D.M."/>
            <person name="Silverstein K.A.T."/>
            <person name="Koren S."/>
            <person name="Bechman K.B."/>
            <person name="Herman A."/>
            <person name="Abrahante J.E."/>
            <person name="Garbe J."/>
        </authorList>
    </citation>
    <scope>NUCLEOTIDE SEQUENCE</scope>
    <source>
        <strain evidence="1">Duluth1</strain>
        <tissue evidence="1">Whole animal</tissue>
    </source>
</reference>
<dbReference type="EMBL" id="JAIWYP010000010">
    <property type="protein sequence ID" value="KAH3753993.1"/>
    <property type="molecule type" value="Genomic_DNA"/>
</dbReference>
<comment type="caution">
    <text evidence="1">The sequence shown here is derived from an EMBL/GenBank/DDBJ whole genome shotgun (WGS) entry which is preliminary data.</text>
</comment>
<evidence type="ECO:0000313" key="1">
    <source>
        <dbReference type="EMBL" id="KAH3753993.1"/>
    </source>
</evidence>
<accession>A0A9D4DS07</accession>
<reference evidence="1" key="1">
    <citation type="journal article" date="2019" name="bioRxiv">
        <title>The Genome of the Zebra Mussel, Dreissena polymorpha: A Resource for Invasive Species Research.</title>
        <authorList>
            <person name="McCartney M.A."/>
            <person name="Auch B."/>
            <person name="Kono T."/>
            <person name="Mallez S."/>
            <person name="Zhang Y."/>
            <person name="Obille A."/>
            <person name="Becker A."/>
            <person name="Abrahante J.E."/>
            <person name="Garbe J."/>
            <person name="Badalamenti J.P."/>
            <person name="Herman A."/>
            <person name="Mangelson H."/>
            <person name="Liachko I."/>
            <person name="Sullivan S."/>
            <person name="Sone E.D."/>
            <person name="Koren S."/>
            <person name="Silverstein K.A.T."/>
            <person name="Beckman K.B."/>
            <person name="Gohl D.M."/>
        </authorList>
    </citation>
    <scope>NUCLEOTIDE SEQUENCE</scope>
    <source>
        <strain evidence="1">Duluth1</strain>
        <tissue evidence="1">Whole animal</tissue>
    </source>
</reference>
<protein>
    <submittedName>
        <fullName evidence="1">Uncharacterized protein</fullName>
    </submittedName>
</protein>
<gene>
    <name evidence="1" type="ORF">DPMN_188650</name>
</gene>
<organism evidence="1 2">
    <name type="scientific">Dreissena polymorpha</name>
    <name type="common">Zebra mussel</name>
    <name type="synonym">Mytilus polymorpha</name>
    <dbReference type="NCBI Taxonomy" id="45954"/>
    <lineage>
        <taxon>Eukaryota</taxon>
        <taxon>Metazoa</taxon>
        <taxon>Spiralia</taxon>
        <taxon>Lophotrochozoa</taxon>
        <taxon>Mollusca</taxon>
        <taxon>Bivalvia</taxon>
        <taxon>Autobranchia</taxon>
        <taxon>Heteroconchia</taxon>
        <taxon>Euheterodonta</taxon>
        <taxon>Imparidentia</taxon>
        <taxon>Neoheterodontei</taxon>
        <taxon>Myida</taxon>
        <taxon>Dreissenoidea</taxon>
        <taxon>Dreissenidae</taxon>
        <taxon>Dreissena</taxon>
    </lineage>
</organism>
<keyword evidence="2" id="KW-1185">Reference proteome</keyword>
<evidence type="ECO:0000313" key="2">
    <source>
        <dbReference type="Proteomes" id="UP000828390"/>
    </source>
</evidence>
<dbReference type="Proteomes" id="UP000828390">
    <property type="component" value="Unassembled WGS sequence"/>
</dbReference>
<sequence length="57" mass="6532">MVFPRSGLTFRLPVLDEQTTAKTTETSPTRLDWLTHPCSVSEEYMRKISCCLGLKKK</sequence>
<name>A0A9D4DS07_DREPO</name>
<proteinExistence type="predicted"/>
<dbReference type="AlphaFoldDB" id="A0A9D4DS07"/>